<evidence type="ECO:0000259" key="1">
    <source>
        <dbReference type="Pfam" id="PF00149"/>
    </source>
</evidence>
<evidence type="ECO:0000313" key="2">
    <source>
        <dbReference type="EMBL" id="MPN25594.1"/>
    </source>
</evidence>
<proteinExistence type="predicted"/>
<organism evidence="2">
    <name type="scientific">bioreactor metagenome</name>
    <dbReference type="NCBI Taxonomy" id="1076179"/>
    <lineage>
        <taxon>unclassified sequences</taxon>
        <taxon>metagenomes</taxon>
        <taxon>ecological metagenomes</taxon>
    </lineage>
</organism>
<comment type="caution">
    <text evidence="2">The sequence shown here is derived from an EMBL/GenBank/DDBJ whole genome shotgun (WGS) entry which is preliminary data.</text>
</comment>
<sequence length="155" mass="18163">MYFDGWKHYFRLFGSSVYYFTIQTPSKEDIYICLDSGSGTLGKSQLKWLKELLQNRRQFYDKCVIFTHVNFFRDRHTLSTNPLINELLVLMDLFEKYEVDYVVMGHDHVRAVNVLGKTTYVTLDALEKKKLEAGLLKLKIKSSGIQHEFHSINGE</sequence>
<feature type="domain" description="Calcineurin-like phosphoesterase" evidence="1">
    <location>
        <begin position="42"/>
        <end position="109"/>
    </location>
</feature>
<dbReference type="Pfam" id="PF00149">
    <property type="entry name" value="Metallophos"/>
    <property type="match status" value="1"/>
</dbReference>
<dbReference type="InterPro" id="IPR029052">
    <property type="entry name" value="Metallo-depent_PP-like"/>
</dbReference>
<accession>A0A645GNR0</accession>
<dbReference type="Gene3D" id="3.60.21.10">
    <property type="match status" value="1"/>
</dbReference>
<dbReference type="AlphaFoldDB" id="A0A645GNR0"/>
<protein>
    <recommendedName>
        <fullName evidence="1">Calcineurin-like phosphoesterase domain-containing protein</fullName>
    </recommendedName>
</protein>
<gene>
    <name evidence="2" type="ORF">SDC9_173006</name>
</gene>
<name>A0A645GNR0_9ZZZZ</name>
<dbReference type="GO" id="GO:0016787">
    <property type="term" value="F:hydrolase activity"/>
    <property type="evidence" value="ECO:0007669"/>
    <property type="project" value="InterPro"/>
</dbReference>
<dbReference type="SUPFAM" id="SSF56300">
    <property type="entry name" value="Metallo-dependent phosphatases"/>
    <property type="match status" value="1"/>
</dbReference>
<dbReference type="EMBL" id="VSSQ01074831">
    <property type="protein sequence ID" value="MPN25594.1"/>
    <property type="molecule type" value="Genomic_DNA"/>
</dbReference>
<dbReference type="InterPro" id="IPR004843">
    <property type="entry name" value="Calcineurin-like_PHP"/>
</dbReference>
<reference evidence="2" key="1">
    <citation type="submission" date="2019-08" db="EMBL/GenBank/DDBJ databases">
        <authorList>
            <person name="Kucharzyk K."/>
            <person name="Murdoch R.W."/>
            <person name="Higgins S."/>
            <person name="Loffler F."/>
        </authorList>
    </citation>
    <scope>NUCLEOTIDE SEQUENCE</scope>
</reference>